<organism evidence="1 2">
    <name type="scientific">Tetrapyrgos nigripes</name>
    <dbReference type="NCBI Taxonomy" id="182062"/>
    <lineage>
        <taxon>Eukaryota</taxon>
        <taxon>Fungi</taxon>
        <taxon>Dikarya</taxon>
        <taxon>Basidiomycota</taxon>
        <taxon>Agaricomycotina</taxon>
        <taxon>Agaricomycetes</taxon>
        <taxon>Agaricomycetidae</taxon>
        <taxon>Agaricales</taxon>
        <taxon>Marasmiineae</taxon>
        <taxon>Marasmiaceae</taxon>
        <taxon>Tetrapyrgos</taxon>
    </lineage>
</organism>
<reference evidence="1 2" key="1">
    <citation type="journal article" date="2020" name="ISME J.">
        <title>Uncovering the hidden diversity of litter-decomposition mechanisms in mushroom-forming fungi.</title>
        <authorList>
            <person name="Floudas D."/>
            <person name="Bentzer J."/>
            <person name="Ahren D."/>
            <person name="Johansson T."/>
            <person name="Persson P."/>
            <person name="Tunlid A."/>
        </authorList>
    </citation>
    <scope>NUCLEOTIDE SEQUENCE [LARGE SCALE GENOMIC DNA]</scope>
    <source>
        <strain evidence="1 2">CBS 291.85</strain>
    </source>
</reference>
<name>A0A8H5CCF8_9AGAR</name>
<comment type="caution">
    <text evidence="1">The sequence shown here is derived from an EMBL/GenBank/DDBJ whole genome shotgun (WGS) entry which is preliminary data.</text>
</comment>
<gene>
    <name evidence="1" type="ORF">D9758_013329</name>
</gene>
<dbReference type="AlphaFoldDB" id="A0A8H5CCF8"/>
<evidence type="ECO:0000313" key="2">
    <source>
        <dbReference type="Proteomes" id="UP000559256"/>
    </source>
</evidence>
<dbReference type="OrthoDB" id="2898185at2759"/>
<keyword evidence="2" id="KW-1185">Reference proteome</keyword>
<dbReference type="EMBL" id="JAACJM010000186">
    <property type="protein sequence ID" value="KAF5339257.1"/>
    <property type="molecule type" value="Genomic_DNA"/>
</dbReference>
<sequence length="576" mass="65527">MQQTPTGGVSEEEPFPPVTAELLSSSYIPSEVEVSQIQLLLKAVELRLDGFNVEKLSTVQKQRDNLQDVRDQYRAVVSPTRRLPVEILLQIFFLACVPGLSLVGDEEVMAPALDISQICSFWRQIALGCTEIWSNLSVNIFCGPGSRNAQVVDLYLLNSQSSPLRLHITAQRDLGDDDWRWVSREDLIRSDRTILNSLLKEAHRWSTVSFELFNDILFSAGPSCEIWEPLGEHPELQCLTSLFVVWDTEYDDPDADYHFFMQAPNLQSLEATSLQYNLIASHSNLQSLKLDQPIWFPPDAIWLFRTCTSLKDIQFSGDLNDEDPEVEDDPILTPISCDELDSLRYLYYGGNVTPLLISILILPSLTILDLTVSQSNLTLRTRHSMSQELRQMLQRSGCQLSVLRLSDALFLSAKDLIELIALTPTVVDFTICPDMEDSEVFTKNLFQSLSFNLDSNVLMTSRSLTNPFMLLPRLKCFSLVTHHHSATQNSTRQTDSSLPHLDSENIYTMIHSRRYPPNDNANDVLEKLEQFHLSVYLGSTQARRRTWLDTFSSSLEPHLRGLEREGLELTLKVQIW</sequence>
<proteinExistence type="predicted"/>
<dbReference type="SUPFAM" id="SSF52047">
    <property type="entry name" value="RNI-like"/>
    <property type="match status" value="1"/>
</dbReference>
<protein>
    <recommendedName>
        <fullName evidence="3">F-box domain-containing protein</fullName>
    </recommendedName>
</protein>
<accession>A0A8H5CCF8</accession>
<dbReference type="Proteomes" id="UP000559256">
    <property type="component" value="Unassembled WGS sequence"/>
</dbReference>
<evidence type="ECO:0008006" key="3">
    <source>
        <dbReference type="Google" id="ProtNLM"/>
    </source>
</evidence>
<evidence type="ECO:0000313" key="1">
    <source>
        <dbReference type="EMBL" id="KAF5339257.1"/>
    </source>
</evidence>